<dbReference type="STRING" id="55544.A0A4D9DHB0"/>
<sequence>MGNCKTLKKEHIPLVEKMMEAGKNILQQNNFTDLNDIRYITCFLDTSSTLLTLTTVLI</sequence>
<dbReference type="AlphaFoldDB" id="A0A4D9DHB0"/>
<evidence type="ECO:0000313" key="2">
    <source>
        <dbReference type="Proteomes" id="UP000297703"/>
    </source>
</evidence>
<dbReference type="Proteomes" id="UP000297703">
    <property type="component" value="Unassembled WGS sequence"/>
</dbReference>
<name>A0A4D9DHB0_9SAUR</name>
<reference evidence="1 2" key="1">
    <citation type="submission" date="2019-04" db="EMBL/GenBank/DDBJ databases">
        <title>Draft genome of the big-headed turtle Platysternon megacephalum.</title>
        <authorList>
            <person name="Gong S."/>
        </authorList>
    </citation>
    <scope>NUCLEOTIDE SEQUENCE [LARGE SCALE GENOMIC DNA]</scope>
    <source>
        <strain evidence="1">DO16091913</strain>
        <tissue evidence="1">Muscle</tissue>
    </source>
</reference>
<dbReference type="EMBL" id="QXTE01004831">
    <property type="protein sequence ID" value="TFJ95557.1"/>
    <property type="molecule type" value="Genomic_DNA"/>
</dbReference>
<proteinExistence type="predicted"/>
<gene>
    <name evidence="1" type="ORF">DR999_PMT22847</name>
</gene>
<dbReference type="OrthoDB" id="1915375at2759"/>
<dbReference type="Pfam" id="PF11969">
    <property type="entry name" value="DcpS_C"/>
    <property type="match status" value="1"/>
</dbReference>
<keyword evidence="2" id="KW-1185">Reference proteome</keyword>
<dbReference type="SUPFAM" id="SSF54197">
    <property type="entry name" value="HIT-like"/>
    <property type="match status" value="1"/>
</dbReference>
<comment type="caution">
    <text evidence="1">The sequence shown here is derived from an EMBL/GenBank/DDBJ whole genome shotgun (WGS) entry which is preliminary data.</text>
</comment>
<reference evidence="1 2" key="2">
    <citation type="submission" date="2019-04" db="EMBL/GenBank/DDBJ databases">
        <title>The genome sequence of big-headed turtle.</title>
        <authorList>
            <person name="Gong S."/>
        </authorList>
    </citation>
    <scope>NUCLEOTIDE SEQUENCE [LARGE SCALE GENOMIC DNA]</scope>
    <source>
        <strain evidence="1">DO16091913</strain>
        <tissue evidence="1">Muscle</tissue>
    </source>
</reference>
<dbReference type="InterPro" id="IPR036265">
    <property type="entry name" value="HIT-like_sf"/>
</dbReference>
<accession>A0A4D9DHB0</accession>
<organism evidence="1 2">
    <name type="scientific">Platysternon megacephalum</name>
    <name type="common">big-headed turtle</name>
    <dbReference type="NCBI Taxonomy" id="55544"/>
    <lineage>
        <taxon>Eukaryota</taxon>
        <taxon>Metazoa</taxon>
        <taxon>Chordata</taxon>
        <taxon>Craniata</taxon>
        <taxon>Vertebrata</taxon>
        <taxon>Euteleostomi</taxon>
        <taxon>Archelosauria</taxon>
        <taxon>Testudinata</taxon>
        <taxon>Testudines</taxon>
        <taxon>Cryptodira</taxon>
        <taxon>Durocryptodira</taxon>
        <taxon>Testudinoidea</taxon>
        <taxon>Platysternidae</taxon>
        <taxon>Platysternon</taxon>
    </lineage>
</organism>
<protein>
    <submittedName>
        <fullName evidence="1">Histidine triad nucleotide-binding protein 3</fullName>
    </submittedName>
</protein>
<evidence type="ECO:0000313" key="1">
    <source>
        <dbReference type="EMBL" id="TFJ95557.1"/>
    </source>
</evidence>